<reference evidence="2 3" key="1">
    <citation type="submission" date="2019-12" db="EMBL/GenBank/DDBJ databases">
        <authorList>
            <person name="Lee S.D."/>
        </authorList>
    </citation>
    <scope>NUCLEOTIDE SEQUENCE [LARGE SCALE GENOMIC DNA]</scope>
    <source>
        <strain evidence="2 3">GH3-10</strain>
    </source>
</reference>
<gene>
    <name evidence="2" type="ORF">GRF63_06735</name>
</gene>
<feature type="chain" id="PRO_5032887916" evidence="1">
    <location>
        <begin position="24"/>
        <end position="266"/>
    </location>
</feature>
<accession>A0A844XDB4</accession>
<name>A0A844XDB4_9SPHN</name>
<evidence type="ECO:0000313" key="2">
    <source>
        <dbReference type="EMBL" id="MWV27598.1"/>
    </source>
</evidence>
<dbReference type="AlphaFoldDB" id="A0A844XDB4"/>
<evidence type="ECO:0000313" key="3">
    <source>
        <dbReference type="Proteomes" id="UP000461409"/>
    </source>
</evidence>
<organism evidence="2 3">
    <name type="scientific">Aurantiacibacter rhizosphaerae</name>
    <dbReference type="NCBI Taxonomy" id="2691582"/>
    <lineage>
        <taxon>Bacteria</taxon>
        <taxon>Pseudomonadati</taxon>
        <taxon>Pseudomonadota</taxon>
        <taxon>Alphaproteobacteria</taxon>
        <taxon>Sphingomonadales</taxon>
        <taxon>Erythrobacteraceae</taxon>
        <taxon>Aurantiacibacter</taxon>
    </lineage>
</organism>
<proteinExistence type="predicted"/>
<dbReference type="RefSeq" id="WP_160485152.1">
    <property type="nucleotide sequence ID" value="NZ_WUBR01000001.1"/>
</dbReference>
<feature type="signal peptide" evidence="1">
    <location>
        <begin position="1"/>
        <end position="23"/>
    </location>
</feature>
<dbReference type="Proteomes" id="UP000461409">
    <property type="component" value="Unassembled WGS sequence"/>
</dbReference>
<comment type="caution">
    <text evidence="2">The sequence shown here is derived from an EMBL/GenBank/DDBJ whole genome shotgun (WGS) entry which is preliminary data.</text>
</comment>
<protein>
    <submittedName>
        <fullName evidence="2">Uncharacterized protein</fullName>
    </submittedName>
</protein>
<sequence length="266" mass="29401">MKAPLLALAAMLGLGAMPTMVQSQDAPDAQADRVEQFSQLPFWPGYWVAEEQAGTTVGGIAPSVLAAREKGEAVANFMNLRGGAAKWNAEGQRRLEAAQAINAGRKAAGWGFPMMMNAATPLQFVITPEHVLIVNAYSEVRHVYTDRDMPDEFDLWPTVMGTSVGHWEGDTLVVETTMVRSPIEYFHGAPPFSDDAHYEERIRLEGDRLVSDVTVTDPTTLEEPFVTQVSWIRDEGFDRMIMVDWDNDRTGVDENGVNTIEAEVVE</sequence>
<dbReference type="EMBL" id="WUBR01000001">
    <property type="protein sequence ID" value="MWV27598.1"/>
    <property type="molecule type" value="Genomic_DNA"/>
</dbReference>
<keyword evidence="1" id="KW-0732">Signal</keyword>
<reference evidence="2 3" key="2">
    <citation type="submission" date="2020-02" db="EMBL/GenBank/DDBJ databases">
        <title>Erythrobacter dongmakensis sp. nov., isolated from a tidal mudflat.</title>
        <authorList>
            <person name="Kim I.S."/>
        </authorList>
    </citation>
    <scope>NUCLEOTIDE SEQUENCE [LARGE SCALE GENOMIC DNA]</scope>
    <source>
        <strain evidence="2 3">GH3-10</strain>
    </source>
</reference>
<keyword evidence="3" id="KW-1185">Reference proteome</keyword>
<evidence type="ECO:0000256" key="1">
    <source>
        <dbReference type="SAM" id="SignalP"/>
    </source>
</evidence>